<proteinExistence type="predicted"/>
<dbReference type="EMBL" id="AAXG02000001">
    <property type="protein sequence ID" value="EDN02009.1"/>
    <property type="molecule type" value="Genomic_DNA"/>
</dbReference>
<accession>A6NPC7</accession>
<comment type="caution">
    <text evidence="1">The sequence shown here is derived from an EMBL/GenBank/DDBJ whole genome shotgun (WGS) entry which is preliminary data.</text>
</comment>
<dbReference type="STRING" id="411467.BACCAP_00042"/>
<keyword evidence="2" id="KW-1185">Reference proteome</keyword>
<name>A6NPC7_9FIRM</name>
<dbReference type="Proteomes" id="UP000003639">
    <property type="component" value="Unassembled WGS sequence"/>
</dbReference>
<reference evidence="1 2" key="2">
    <citation type="submission" date="2007-06" db="EMBL/GenBank/DDBJ databases">
        <title>Draft genome sequence of Pseudoflavonifractor capillosus ATCC 29799.</title>
        <authorList>
            <person name="Sudarsanam P."/>
            <person name="Ley R."/>
            <person name="Guruge J."/>
            <person name="Turnbaugh P.J."/>
            <person name="Mahowald M."/>
            <person name="Liep D."/>
            <person name="Gordon J."/>
        </authorList>
    </citation>
    <scope>NUCLEOTIDE SEQUENCE [LARGE SCALE GENOMIC DNA]</scope>
    <source>
        <strain evidence="1 2">ATCC 29799</strain>
    </source>
</reference>
<gene>
    <name evidence="1" type="ORF">BACCAP_00042</name>
</gene>
<evidence type="ECO:0008006" key="3">
    <source>
        <dbReference type="Google" id="ProtNLM"/>
    </source>
</evidence>
<reference evidence="1 2" key="1">
    <citation type="submission" date="2007-04" db="EMBL/GenBank/DDBJ databases">
        <authorList>
            <person name="Fulton L."/>
            <person name="Clifton S."/>
            <person name="Fulton B."/>
            <person name="Xu J."/>
            <person name="Minx P."/>
            <person name="Pepin K.H."/>
            <person name="Johnson M."/>
            <person name="Thiruvilangam P."/>
            <person name="Bhonagiri V."/>
            <person name="Nash W.E."/>
            <person name="Mardis E.R."/>
            <person name="Wilson R.K."/>
        </authorList>
    </citation>
    <scope>NUCLEOTIDE SEQUENCE [LARGE SCALE GENOMIC DNA]</scope>
    <source>
        <strain evidence="1 2">ATCC 29799</strain>
    </source>
</reference>
<evidence type="ECO:0000313" key="2">
    <source>
        <dbReference type="Proteomes" id="UP000003639"/>
    </source>
</evidence>
<dbReference type="AlphaFoldDB" id="A6NPC7"/>
<protein>
    <recommendedName>
        <fullName evidence="3">DUF5105 domain-containing protein</fullName>
    </recommendedName>
</protein>
<sequence length="241" mass="27468">MEEPRMKKLRKLTLLTLALSLVLCLTGCDLFGGGVTKQDAVDYVKAQMDVIYKGEFQGYLDLVADSTEEECQEAYDSKMTAEAEYLMSCLAIEYPTEELTARFADLYRQIFAKADYTVQEASKMDDGSYSVKVVVKPIDIIDQLNSAWYDFSENFEAKYADVDPDAMTDAEWEDWYVNTYDADYGQSLADLLESLIPSLGYMEETSILVQVQPDEDGYYYLSDEDFSNLDWLVVYYDSLGT</sequence>
<organism evidence="1 2">
    <name type="scientific">Pseudoflavonifractor capillosus ATCC 29799</name>
    <dbReference type="NCBI Taxonomy" id="411467"/>
    <lineage>
        <taxon>Bacteria</taxon>
        <taxon>Bacillati</taxon>
        <taxon>Bacillota</taxon>
        <taxon>Clostridia</taxon>
        <taxon>Eubacteriales</taxon>
        <taxon>Oscillospiraceae</taxon>
        <taxon>Pseudoflavonifractor</taxon>
    </lineage>
</organism>
<dbReference type="eggNOG" id="ENOG5032VXN">
    <property type="taxonomic scope" value="Bacteria"/>
</dbReference>
<evidence type="ECO:0000313" key="1">
    <source>
        <dbReference type="EMBL" id="EDN02009.1"/>
    </source>
</evidence>